<sequence>MIIIRHLLARFSLASEAKALLIEQQLSEEALDIKRGTDSLVDFCGYLFASMDCEGMLIGNAEIIPFNPKRYLYHAYLAFMRGNNLAKPVSLTRFGIDIKGALAEHSKEYLRKRTKAGIRTNLNLDAENANDWLPQANDN</sequence>
<dbReference type="Proteomes" id="UP000242642">
    <property type="component" value="Unassembled WGS sequence"/>
</dbReference>
<name>A0A1H9YEK8_9GAMM</name>
<reference evidence="3" key="1">
    <citation type="submission" date="2016-10" db="EMBL/GenBank/DDBJ databases">
        <authorList>
            <person name="Varghese N."/>
            <person name="Submissions S."/>
        </authorList>
    </citation>
    <scope>NUCLEOTIDE SEQUENCE [LARGE SCALE GENOMIC DNA]</scope>
    <source>
        <strain evidence="3">DSM 18579</strain>
    </source>
</reference>
<dbReference type="InterPro" id="IPR036390">
    <property type="entry name" value="WH_DNA-bd_sf"/>
</dbReference>
<dbReference type="AlphaFoldDB" id="A0A1H9YEK8"/>
<gene>
    <name evidence="2" type="ORF">SAMN02583745_00218</name>
</gene>
<evidence type="ECO:0000313" key="3">
    <source>
        <dbReference type="Proteomes" id="UP000242642"/>
    </source>
</evidence>
<accession>A0A1H9YEK8</accession>
<organism evidence="2 3">
    <name type="scientific">Thorsellia anophelis DSM 18579</name>
    <dbReference type="NCBI Taxonomy" id="1123402"/>
    <lineage>
        <taxon>Bacteria</taxon>
        <taxon>Pseudomonadati</taxon>
        <taxon>Pseudomonadota</taxon>
        <taxon>Gammaproteobacteria</taxon>
        <taxon>Enterobacterales</taxon>
        <taxon>Thorselliaceae</taxon>
        <taxon>Thorsellia</taxon>
    </lineage>
</organism>
<protein>
    <submittedName>
        <fullName evidence="2">Virus D5 protein-like</fullName>
    </submittedName>
</protein>
<dbReference type="Pfam" id="PF03288">
    <property type="entry name" value="Pox_D5"/>
    <property type="match status" value="1"/>
</dbReference>
<dbReference type="OrthoDB" id="6509988at2"/>
<feature type="domain" description="DNA primase/nucleoside triphosphatase C-terminal" evidence="1">
    <location>
        <begin position="37"/>
        <end position="134"/>
    </location>
</feature>
<evidence type="ECO:0000259" key="1">
    <source>
        <dbReference type="Pfam" id="PF03288"/>
    </source>
</evidence>
<dbReference type="STRING" id="1123402.SAMN02583745_00218"/>
<proteinExistence type="predicted"/>
<keyword evidence="3" id="KW-1185">Reference proteome</keyword>
<evidence type="ECO:0000313" key="2">
    <source>
        <dbReference type="EMBL" id="SES67387.1"/>
    </source>
</evidence>
<dbReference type="EMBL" id="FOHV01000001">
    <property type="protein sequence ID" value="SES67387.1"/>
    <property type="molecule type" value="Genomic_DNA"/>
</dbReference>
<dbReference type="SUPFAM" id="SSF46785">
    <property type="entry name" value="Winged helix' DNA-binding domain"/>
    <property type="match status" value="1"/>
</dbReference>
<dbReference type="InterPro" id="IPR036388">
    <property type="entry name" value="WH-like_DNA-bd_sf"/>
</dbReference>
<dbReference type="InterPro" id="IPR004968">
    <property type="entry name" value="DNA_primase/NTPase_C"/>
</dbReference>
<dbReference type="Gene3D" id="1.10.10.10">
    <property type="entry name" value="Winged helix-like DNA-binding domain superfamily/Winged helix DNA-binding domain"/>
    <property type="match status" value="1"/>
</dbReference>